<name>A0ABP5QVH6_9ACTN</name>
<gene>
    <name evidence="4" type="ORF">GCM10010430_25600</name>
</gene>
<evidence type="ECO:0000313" key="5">
    <source>
        <dbReference type="Proteomes" id="UP001500305"/>
    </source>
</evidence>
<dbReference type="Proteomes" id="UP001500305">
    <property type="component" value="Unassembled WGS sequence"/>
</dbReference>
<dbReference type="SUPFAM" id="SSF55811">
    <property type="entry name" value="Nudix"/>
    <property type="match status" value="1"/>
</dbReference>
<feature type="domain" description="Nudix hydrolase" evidence="3">
    <location>
        <begin position="50"/>
        <end position="180"/>
    </location>
</feature>
<dbReference type="PANTHER" id="PTHR43046">
    <property type="entry name" value="GDP-MANNOSE MANNOSYL HYDROLASE"/>
    <property type="match status" value="1"/>
</dbReference>
<dbReference type="PANTHER" id="PTHR43046:SF14">
    <property type="entry name" value="MUTT_NUDIX FAMILY PROTEIN"/>
    <property type="match status" value="1"/>
</dbReference>
<keyword evidence="2" id="KW-0378">Hydrolase</keyword>
<dbReference type="Gene3D" id="3.90.79.10">
    <property type="entry name" value="Nucleoside Triphosphate Pyrophosphohydrolase"/>
    <property type="match status" value="1"/>
</dbReference>
<accession>A0ABP5QVH6</accession>
<dbReference type="RefSeq" id="WP_344636438.1">
    <property type="nucleotide sequence ID" value="NZ_BAAATR010000009.1"/>
</dbReference>
<reference evidence="5" key="1">
    <citation type="journal article" date="2019" name="Int. J. Syst. Evol. Microbiol.">
        <title>The Global Catalogue of Microorganisms (GCM) 10K type strain sequencing project: providing services to taxonomists for standard genome sequencing and annotation.</title>
        <authorList>
            <consortium name="The Broad Institute Genomics Platform"/>
            <consortium name="The Broad Institute Genome Sequencing Center for Infectious Disease"/>
            <person name="Wu L."/>
            <person name="Ma J."/>
        </authorList>
    </citation>
    <scope>NUCLEOTIDE SEQUENCE [LARGE SCALE GENOMIC DNA]</scope>
    <source>
        <strain evidence="5">JCM 7356</strain>
    </source>
</reference>
<evidence type="ECO:0000256" key="2">
    <source>
        <dbReference type="ARBA" id="ARBA00022801"/>
    </source>
</evidence>
<protein>
    <recommendedName>
        <fullName evidence="3">Nudix hydrolase domain-containing protein</fullName>
    </recommendedName>
</protein>
<comment type="caution">
    <text evidence="4">The sequence shown here is derived from an EMBL/GenBank/DDBJ whole genome shotgun (WGS) entry which is preliminary data.</text>
</comment>
<evidence type="ECO:0000313" key="4">
    <source>
        <dbReference type="EMBL" id="GAA2242866.1"/>
    </source>
</evidence>
<dbReference type="Pfam" id="PF00293">
    <property type="entry name" value="NUDIX"/>
    <property type="match status" value="1"/>
</dbReference>
<sequence length="199" mass="21794">MTYRPTAFMNTDYGAWADHPEPAAPDRIAATGKRISPPVTPSQPGDQYSRIRMGCQALIINPQGLVLLVNSDRREGWSLPGGTARDDELPHLAATRAVRAETGLDLHFSDALIVDITPHPYEPRGVDHVFTAQVTARTAATATIPARALAEVGEIAWVEPDSIPDRCTEERTRRIWSALLRLTDPFAPVYHVDGRPIGV</sequence>
<evidence type="ECO:0000256" key="1">
    <source>
        <dbReference type="ARBA" id="ARBA00001946"/>
    </source>
</evidence>
<evidence type="ECO:0000259" key="3">
    <source>
        <dbReference type="PROSITE" id="PS51462"/>
    </source>
</evidence>
<dbReference type="InterPro" id="IPR000086">
    <property type="entry name" value="NUDIX_hydrolase_dom"/>
</dbReference>
<dbReference type="PROSITE" id="PS51462">
    <property type="entry name" value="NUDIX"/>
    <property type="match status" value="1"/>
</dbReference>
<proteinExistence type="predicted"/>
<keyword evidence="5" id="KW-1185">Reference proteome</keyword>
<dbReference type="EMBL" id="BAAATR010000009">
    <property type="protein sequence ID" value="GAA2242866.1"/>
    <property type="molecule type" value="Genomic_DNA"/>
</dbReference>
<dbReference type="InterPro" id="IPR015797">
    <property type="entry name" value="NUDIX_hydrolase-like_dom_sf"/>
</dbReference>
<comment type="cofactor">
    <cofactor evidence="1">
        <name>Mg(2+)</name>
        <dbReference type="ChEBI" id="CHEBI:18420"/>
    </cofactor>
</comment>
<organism evidence="4 5">
    <name type="scientific">Kitasatospora cystarginea</name>
    <dbReference type="NCBI Taxonomy" id="58350"/>
    <lineage>
        <taxon>Bacteria</taxon>
        <taxon>Bacillati</taxon>
        <taxon>Actinomycetota</taxon>
        <taxon>Actinomycetes</taxon>
        <taxon>Kitasatosporales</taxon>
        <taxon>Streptomycetaceae</taxon>
        <taxon>Kitasatospora</taxon>
    </lineage>
</organism>